<evidence type="ECO:0000313" key="1">
    <source>
        <dbReference type="EMBL" id="GLS84923.1"/>
    </source>
</evidence>
<sequence>MAYVMIDGVKYEQELIDLARAHTTGVGESKISRDEAVDIIDSAQDGMGITDTERMTLYYIRNHFDFTDSAAQWFDNEIAKW</sequence>
<reference evidence="1 2" key="1">
    <citation type="journal article" date="2014" name="Int. J. Syst. Evol. Microbiol.">
        <title>Complete genome sequence of Corynebacterium casei LMG S-19264T (=DSM 44701T), isolated from a smear-ripened cheese.</title>
        <authorList>
            <consortium name="US DOE Joint Genome Institute (JGI-PGF)"/>
            <person name="Walter F."/>
            <person name="Albersmeier A."/>
            <person name="Kalinowski J."/>
            <person name="Ruckert C."/>
        </authorList>
    </citation>
    <scope>NUCLEOTIDE SEQUENCE [LARGE SCALE GENOMIC DNA]</scope>
    <source>
        <strain evidence="1 2">NBRC 112785</strain>
    </source>
</reference>
<organism evidence="1 2">
    <name type="scientific">Paraferrimonas haliotis</name>
    <dbReference type="NCBI Taxonomy" id="2013866"/>
    <lineage>
        <taxon>Bacteria</taxon>
        <taxon>Pseudomonadati</taxon>
        <taxon>Pseudomonadota</taxon>
        <taxon>Gammaproteobacteria</taxon>
        <taxon>Alteromonadales</taxon>
        <taxon>Ferrimonadaceae</taxon>
        <taxon>Paraferrimonas</taxon>
    </lineage>
</organism>
<protein>
    <submittedName>
        <fullName evidence="1">Uncharacterized protein</fullName>
    </submittedName>
</protein>
<comment type="caution">
    <text evidence="1">The sequence shown here is derived from an EMBL/GenBank/DDBJ whole genome shotgun (WGS) entry which is preliminary data.</text>
</comment>
<accession>A0AA37TSE0</accession>
<evidence type="ECO:0000313" key="2">
    <source>
        <dbReference type="Proteomes" id="UP001157439"/>
    </source>
</evidence>
<dbReference type="AlphaFoldDB" id="A0AA37TSE0"/>
<proteinExistence type="predicted"/>
<dbReference type="Proteomes" id="UP001157439">
    <property type="component" value="Unassembled WGS sequence"/>
</dbReference>
<gene>
    <name evidence="1" type="ORF">GCM10007894_29000</name>
</gene>
<name>A0AA37TSE0_9GAMM</name>
<dbReference type="EMBL" id="BSPO01000014">
    <property type="protein sequence ID" value="GLS84923.1"/>
    <property type="molecule type" value="Genomic_DNA"/>
</dbReference>
<dbReference type="RefSeq" id="WP_095499376.1">
    <property type="nucleotide sequence ID" value="NZ_BSPO01000014.1"/>
</dbReference>
<keyword evidence="2" id="KW-1185">Reference proteome</keyword>